<evidence type="ECO:0000259" key="1">
    <source>
        <dbReference type="PROSITE" id="PS51729"/>
    </source>
</evidence>
<dbReference type="InterPro" id="IPR031165">
    <property type="entry name" value="GNAT_YJDJ"/>
</dbReference>
<dbReference type="EMBL" id="LLYZ01000005">
    <property type="protein sequence ID" value="KQK25401.1"/>
    <property type="molecule type" value="Genomic_DNA"/>
</dbReference>
<dbReference type="InterPro" id="IPR016181">
    <property type="entry name" value="Acyl_CoA_acyltransferase"/>
</dbReference>
<dbReference type="GO" id="GO:0016740">
    <property type="term" value="F:transferase activity"/>
    <property type="evidence" value="ECO:0007669"/>
    <property type="project" value="UniProtKB-KW"/>
</dbReference>
<dbReference type="SUPFAM" id="SSF55729">
    <property type="entry name" value="Acyl-CoA N-acyltransferases (Nat)"/>
    <property type="match status" value="1"/>
</dbReference>
<evidence type="ECO:0000313" key="3">
    <source>
        <dbReference type="Proteomes" id="UP000051682"/>
    </source>
</evidence>
<keyword evidence="3" id="KW-1185">Reference proteome</keyword>
<proteinExistence type="predicted"/>
<reference evidence="2 3" key="1">
    <citation type="submission" date="2015-10" db="EMBL/GenBank/DDBJ databases">
        <title>Chryseobacterium aquaticum genome.</title>
        <authorList>
            <person name="Newman J.D."/>
            <person name="Ferguson M.B."/>
            <person name="Miller J.R."/>
        </authorList>
    </citation>
    <scope>NUCLEOTIDE SEQUENCE [LARGE SCALE GENOMIC DNA]</scope>
    <source>
        <strain evidence="2 3">KCTC 12483</strain>
    </source>
</reference>
<dbReference type="OrthoDB" id="1120671at2"/>
<gene>
    <name evidence="2" type="ORF">AR438_07255</name>
</gene>
<dbReference type="AlphaFoldDB" id="A0A0Q3LQE5"/>
<dbReference type="CDD" id="cd04301">
    <property type="entry name" value="NAT_SF"/>
    <property type="match status" value="1"/>
</dbReference>
<dbReference type="Gene3D" id="3.40.630.30">
    <property type="match status" value="1"/>
</dbReference>
<sequence>MENITFNITPYQDELQILLDDKKVGYMSIAVDGRLMNVHYTKIDEKLEGKGYAKMLLDELVRFAEEKDLMIDPECDFVRQQLENHPKRYKGIWHD</sequence>
<keyword evidence="2" id="KW-0808">Transferase</keyword>
<name>A0A0Q3LQE5_9FLAO</name>
<dbReference type="RefSeq" id="WP_056013711.1">
    <property type="nucleotide sequence ID" value="NZ_LLYZ01000005.1"/>
</dbReference>
<comment type="caution">
    <text evidence="2">The sequence shown here is derived from an EMBL/GenBank/DDBJ whole genome shotgun (WGS) entry which is preliminary data.</text>
</comment>
<feature type="domain" description="N-acetyltransferase" evidence="1">
    <location>
        <begin position="7"/>
        <end position="94"/>
    </location>
</feature>
<accession>A0A0Q3LQE5</accession>
<organism evidence="2 3">
    <name type="scientific">Chryseobacterium aquaticum</name>
    <dbReference type="NCBI Taxonomy" id="452084"/>
    <lineage>
        <taxon>Bacteria</taxon>
        <taxon>Pseudomonadati</taxon>
        <taxon>Bacteroidota</taxon>
        <taxon>Flavobacteriia</taxon>
        <taxon>Flavobacteriales</taxon>
        <taxon>Weeksellaceae</taxon>
        <taxon>Chryseobacterium group</taxon>
        <taxon>Chryseobacterium</taxon>
    </lineage>
</organism>
<protein>
    <submittedName>
        <fullName evidence="2">Acetyltransferase</fullName>
    </submittedName>
</protein>
<dbReference type="STRING" id="452084.AR438_07255"/>
<evidence type="ECO:0000313" key="2">
    <source>
        <dbReference type="EMBL" id="KQK25401.1"/>
    </source>
</evidence>
<dbReference type="Pfam" id="PF14542">
    <property type="entry name" value="Acetyltransf_CG"/>
    <property type="match status" value="1"/>
</dbReference>
<dbReference type="Proteomes" id="UP000051682">
    <property type="component" value="Unassembled WGS sequence"/>
</dbReference>
<dbReference type="PROSITE" id="PS51729">
    <property type="entry name" value="GNAT_YJDJ"/>
    <property type="match status" value="1"/>
</dbReference>